<dbReference type="InterPro" id="IPR033470">
    <property type="entry name" value="FakA-like_C"/>
</dbReference>
<accession>A0A6N9PZY0</accession>
<dbReference type="Pfam" id="PF02645">
    <property type="entry name" value="DegV"/>
    <property type="match status" value="1"/>
</dbReference>
<dbReference type="InterPro" id="IPR048394">
    <property type="entry name" value="FakA-like_M"/>
</dbReference>
<dbReference type="AlphaFoldDB" id="A0A6N9PZY0"/>
<dbReference type="EMBL" id="SIJB01000021">
    <property type="protein sequence ID" value="NBI29061.1"/>
    <property type="molecule type" value="Genomic_DNA"/>
</dbReference>
<dbReference type="SMART" id="SM01120">
    <property type="entry name" value="Dak2"/>
    <property type="match status" value="1"/>
</dbReference>
<dbReference type="Proteomes" id="UP000448943">
    <property type="component" value="Unassembled WGS sequence"/>
</dbReference>
<dbReference type="SMART" id="SM01121">
    <property type="entry name" value="Dak1_2"/>
    <property type="match status" value="1"/>
</dbReference>
<dbReference type="Pfam" id="PF02734">
    <property type="entry name" value="Dak2"/>
    <property type="match status" value="1"/>
</dbReference>
<dbReference type="SUPFAM" id="SSF82549">
    <property type="entry name" value="DAK1/DegV-like"/>
    <property type="match status" value="1"/>
</dbReference>
<dbReference type="OrthoDB" id="9760324at2"/>
<dbReference type="GO" id="GO:0006071">
    <property type="term" value="P:glycerol metabolic process"/>
    <property type="evidence" value="ECO:0007669"/>
    <property type="project" value="InterPro"/>
</dbReference>
<protein>
    <submittedName>
        <fullName evidence="4">DegV family EDD domain-containing protein</fullName>
    </submittedName>
</protein>
<dbReference type="InterPro" id="IPR004007">
    <property type="entry name" value="DhaL_dom"/>
</dbReference>
<dbReference type="InterPro" id="IPR043168">
    <property type="entry name" value="DegV_C"/>
</dbReference>
<dbReference type="InterPro" id="IPR003797">
    <property type="entry name" value="DegV"/>
</dbReference>
<dbReference type="PANTHER" id="PTHR33434">
    <property type="entry name" value="DEGV DOMAIN-CONTAINING PROTEIN DR_1986-RELATED"/>
    <property type="match status" value="1"/>
</dbReference>
<comment type="caution">
    <text evidence="4">The sequence shown here is derived from an EMBL/GenBank/DDBJ whole genome shotgun (WGS) entry which is preliminary data.</text>
</comment>
<dbReference type="GO" id="GO:0004371">
    <property type="term" value="F:glycerone kinase activity"/>
    <property type="evidence" value="ECO:0007669"/>
    <property type="project" value="InterPro"/>
</dbReference>
<evidence type="ECO:0000256" key="2">
    <source>
        <dbReference type="ARBA" id="ARBA00023121"/>
    </source>
</evidence>
<name>A0A6N9PZY0_9BACL</name>
<reference evidence="4 5" key="1">
    <citation type="submission" date="2019-01" db="EMBL/GenBank/DDBJ databases">
        <title>Chengkuizengella sp. nov., isolated from deep-sea sediment of East Pacific Ocean.</title>
        <authorList>
            <person name="Yang J."/>
            <person name="Lai Q."/>
            <person name="Shao Z."/>
        </authorList>
    </citation>
    <scope>NUCLEOTIDE SEQUENCE [LARGE SCALE GENOMIC DNA]</scope>
    <source>
        <strain evidence="4 5">YPA3-1-1</strain>
    </source>
</reference>
<evidence type="ECO:0000256" key="1">
    <source>
        <dbReference type="ARBA" id="ARBA00003238"/>
    </source>
</evidence>
<dbReference type="Gene3D" id="3.30.1180.10">
    <property type="match status" value="1"/>
</dbReference>
<dbReference type="InterPro" id="IPR036117">
    <property type="entry name" value="DhaL_dom_sf"/>
</dbReference>
<keyword evidence="5" id="KW-1185">Reference proteome</keyword>
<gene>
    <name evidence="4" type="ORF">ERL59_08830</name>
</gene>
<dbReference type="Pfam" id="PF21645">
    <property type="entry name" value="FakA-like_M"/>
    <property type="match status" value="1"/>
</dbReference>
<dbReference type="PROSITE" id="PS51480">
    <property type="entry name" value="DHAL"/>
    <property type="match status" value="1"/>
</dbReference>
<organism evidence="4 5">
    <name type="scientific">Chengkuizengella marina</name>
    <dbReference type="NCBI Taxonomy" id="2507566"/>
    <lineage>
        <taxon>Bacteria</taxon>
        <taxon>Bacillati</taxon>
        <taxon>Bacillota</taxon>
        <taxon>Bacilli</taxon>
        <taxon>Bacillales</taxon>
        <taxon>Paenibacillaceae</taxon>
        <taxon>Chengkuizengella</taxon>
    </lineage>
</organism>
<dbReference type="PANTHER" id="PTHR33434:SF8">
    <property type="entry name" value="DEGV DOMAIN-CONTAINING PROTEIN SPR1019"/>
    <property type="match status" value="1"/>
</dbReference>
<dbReference type="InterPro" id="IPR050270">
    <property type="entry name" value="DegV_domain_contain"/>
</dbReference>
<dbReference type="Gene3D" id="1.25.40.340">
    <property type="match status" value="1"/>
</dbReference>
<proteinExistence type="predicted"/>
<dbReference type="Gene3D" id="3.40.50.10170">
    <property type="match status" value="1"/>
</dbReference>
<dbReference type="GO" id="GO:0008289">
    <property type="term" value="F:lipid binding"/>
    <property type="evidence" value="ECO:0007669"/>
    <property type="project" value="UniProtKB-KW"/>
</dbReference>
<evidence type="ECO:0000313" key="5">
    <source>
        <dbReference type="Proteomes" id="UP000448943"/>
    </source>
</evidence>
<dbReference type="PROSITE" id="PS51482">
    <property type="entry name" value="DEGV"/>
    <property type="match status" value="1"/>
</dbReference>
<evidence type="ECO:0000259" key="3">
    <source>
        <dbReference type="PROSITE" id="PS51480"/>
    </source>
</evidence>
<keyword evidence="2" id="KW-0446">Lipid-binding</keyword>
<feature type="domain" description="DhaL" evidence="3">
    <location>
        <begin position="4"/>
        <end position="195"/>
    </location>
</feature>
<dbReference type="NCBIfam" id="TIGR00762">
    <property type="entry name" value="DegV"/>
    <property type="match status" value="1"/>
</dbReference>
<dbReference type="SUPFAM" id="SSF101473">
    <property type="entry name" value="DhaL-like"/>
    <property type="match status" value="1"/>
</dbReference>
<evidence type="ECO:0000313" key="4">
    <source>
        <dbReference type="EMBL" id="NBI29061.1"/>
    </source>
</evidence>
<sequence>MEKSQVHELIYKGAVLLSQKKDELNGINVYPIPDGDTGSNLSYLMKRLKECYETQPFEKANVPQLSDCIIRHSRGNSGAIFSQFLLRLLEGIEHEKFSYQCFPKLVEKSTKAAADSVAEPQEGTILTVMRKWAENLNQFLQDSKNESLEYRIQKSLTPLFQAVQETKESIFLWTKQNFVDAGALAFYYFIKGMTQKTKLLEVVTSEQTFEDIYESDDHSSWNEHDHRYCSEFLIQPKVSTNMIKKSLSSQSSSLIVVGNKKKIRIHCHTDDPEEIMESLENCGKVIEHKIEDMLRQYQAKHQRLSPIAIVVDSACDLPQEWMDKHHIHVLPIQIDLNDTIYFDKQTITPETFYNKLENLNYQPKTSMPSSGQIQFLYEQLLTQYDQIISLHVSQALSGTYQSCKNIASSIDSKRIHVVDSKNLSGTYGLLTHRLVNLIQSETDMTNILDQLNQWMDNTEILVSVPTLKHMVAGGRVSPLKGKIASLLNIKPIISLNDKGGSKLYSATFFRKSNLKKMFKLIQKMNKNYEIQDYVLLHANSPVLIQDMQSFMEKTTGKTALFTSNVSPVIGAHAGKGAVSIAMMFNKKNTRELNVTHGRTISH</sequence>
<comment type="function">
    <text evidence="1">May bind long-chain fatty acids, such as palmitate, and may play a role in lipid transport or fatty acid metabolism.</text>
</comment>
<dbReference type="RefSeq" id="WP_160645865.1">
    <property type="nucleotide sequence ID" value="NZ_SIJB01000021.1"/>
</dbReference>